<accession>A0A4V1RXQ5</accession>
<dbReference type="SUPFAM" id="SSF49764">
    <property type="entry name" value="HSP20-like chaperones"/>
    <property type="match status" value="1"/>
</dbReference>
<evidence type="ECO:0000313" key="5">
    <source>
        <dbReference type="Proteomes" id="UP000290540"/>
    </source>
</evidence>
<dbReference type="InterPro" id="IPR013886">
    <property type="entry name" value="PI31_Prot_C"/>
</dbReference>
<sequence length="261" mass="28407">MHASGTAPKKSLGPNQPPRSGLQMLGRSPYDIGHDDLNPPGLGTHDSLRGSFTGGVLPRPGGGSGMHPTFDDPLFGGQGGDGSSGFYSGTTWSAMGSHWPWRQPKIPCGISLSELPDMNKKEVHIEFTEPQILVILGKSERSYTSGNHSAGLIEGPSMHGAIKDDGDDHNKSQPQRPEKSDKHDDKTKYWFAERSVREFSRTFSFLSYVDQDSVSVSFQARFLSIIVPKIRSMSPVASMLTARMYDGNKYDVVVEPSPIAS</sequence>
<dbReference type="Proteomes" id="UP000290540">
    <property type="component" value="Unassembled WGS sequence"/>
</dbReference>
<comment type="caution">
    <text evidence="4">The sequence shown here is derived from an EMBL/GenBank/DDBJ whole genome shotgun (WGS) entry which is preliminary data.</text>
</comment>
<evidence type="ECO:0000256" key="2">
    <source>
        <dbReference type="SAM" id="MobiDB-lite"/>
    </source>
</evidence>
<dbReference type="Pfam" id="PF08577">
    <property type="entry name" value="PI31_Prot_C"/>
    <property type="match status" value="1"/>
</dbReference>
<dbReference type="CDD" id="cd06464">
    <property type="entry name" value="ACD_sHsps-like"/>
    <property type="match status" value="1"/>
</dbReference>
<reference evidence="4 5" key="1">
    <citation type="submission" date="2016-12" db="EMBL/GenBank/DDBJ databases">
        <title>Draft genome sequence of Fusarium oxysporum causing rot on Narcissus.</title>
        <authorList>
            <person name="Armitage A.D."/>
            <person name="Taylor A."/>
            <person name="Clarkson J.P."/>
            <person name="Harrison R.J."/>
            <person name="Jackson A.C."/>
        </authorList>
    </citation>
    <scope>NUCLEOTIDE SEQUENCE [LARGE SCALE GENOMIC DNA]</scope>
    <source>
        <strain evidence="4 5">N139</strain>
    </source>
</reference>
<dbReference type="EMBL" id="MQTW01000855">
    <property type="protein sequence ID" value="RYC78926.1"/>
    <property type="molecule type" value="Genomic_DNA"/>
</dbReference>
<evidence type="ECO:0000256" key="1">
    <source>
        <dbReference type="ARBA" id="ARBA00006405"/>
    </source>
</evidence>
<gene>
    <name evidence="4" type="ORF">BFJ63_vAg18197</name>
</gene>
<feature type="region of interest" description="Disordered" evidence="2">
    <location>
        <begin position="145"/>
        <end position="185"/>
    </location>
</feature>
<name>A0A4V1RXQ5_FUSOX</name>
<dbReference type="AlphaFoldDB" id="A0A4V1RXQ5"/>
<comment type="similarity">
    <text evidence="1">Belongs to the proteasome inhibitor PI31 family.</text>
</comment>
<dbReference type="Gene3D" id="2.60.40.790">
    <property type="match status" value="1"/>
</dbReference>
<feature type="compositionally biased region" description="Basic and acidic residues" evidence="2">
    <location>
        <begin position="161"/>
        <end position="185"/>
    </location>
</feature>
<evidence type="ECO:0000259" key="3">
    <source>
        <dbReference type="Pfam" id="PF08577"/>
    </source>
</evidence>
<feature type="domain" description="PI31 proteasome regulator C-terminal" evidence="3">
    <location>
        <begin position="32"/>
        <end position="86"/>
    </location>
</feature>
<protein>
    <recommendedName>
        <fullName evidence="3">PI31 proteasome regulator C-terminal domain-containing protein</fullName>
    </recommendedName>
</protein>
<evidence type="ECO:0000313" key="4">
    <source>
        <dbReference type="EMBL" id="RYC78926.1"/>
    </source>
</evidence>
<organism evidence="4 5">
    <name type="scientific">Fusarium oxysporum f. sp. narcissi</name>
    <dbReference type="NCBI Taxonomy" id="451672"/>
    <lineage>
        <taxon>Eukaryota</taxon>
        <taxon>Fungi</taxon>
        <taxon>Dikarya</taxon>
        <taxon>Ascomycota</taxon>
        <taxon>Pezizomycotina</taxon>
        <taxon>Sordariomycetes</taxon>
        <taxon>Hypocreomycetidae</taxon>
        <taxon>Hypocreales</taxon>
        <taxon>Nectriaceae</taxon>
        <taxon>Fusarium</taxon>
        <taxon>Fusarium oxysporum species complex</taxon>
    </lineage>
</organism>
<proteinExistence type="inferred from homology"/>
<feature type="region of interest" description="Disordered" evidence="2">
    <location>
        <begin position="1"/>
        <end position="81"/>
    </location>
</feature>
<dbReference type="InterPro" id="IPR008978">
    <property type="entry name" value="HSP20-like_chaperone"/>
</dbReference>